<name>A0A6J4NBA3_9ACTN</name>
<protein>
    <submittedName>
        <fullName evidence="1">Uncharacterized protein</fullName>
    </submittedName>
</protein>
<evidence type="ECO:0000313" key="1">
    <source>
        <dbReference type="EMBL" id="CAA9383184.1"/>
    </source>
</evidence>
<organism evidence="1">
    <name type="scientific">uncultured Rubrobacteraceae bacterium</name>
    <dbReference type="NCBI Taxonomy" id="349277"/>
    <lineage>
        <taxon>Bacteria</taxon>
        <taxon>Bacillati</taxon>
        <taxon>Actinomycetota</taxon>
        <taxon>Rubrobacteria</taxon>
        <taxon>Rubrobacterales</taxon>
        <taxon>Rubrobacteraceae</taxon>
        <taxon>environmental samples</taxon>
    </lineage>
</organism>
<reference evidence="1" key="1">
    <citation type="submission" date="2020-02" db="EMBL/GenBank/DDBJ databases">
        <authorList>
            <person name="Meier V. D."/>
        </authorList>
    </citation>
    <scope>NUCLEOTIDE SEQUENCE</scope>
    <source>
        <strain evidence="1">AVDCRST_MAG01</strain>
    </source>
</reference>
<dbReference type="EMBL" id="CADCUW010000013">
    <property type="protein sequence ID" value="CAA9383184.1"/>
    <property type="molecule type" value="Genomic_DNA"/>
</dbReference>
<accession>A0A6J4NBA3</accession>
<proteinExistence type="predicted"/>
<dbReference type="AlphaFoldDB" id="A0A6J4NBA3"/>
<sequence length="83" mass="9136">MAYTLPFALRKRTDREVIEAMKNNTTHDARTALYDLLAGAEGCGPAARAARRAQDDELADFLCKAEDEIVGEAKRLLAQRAAE</sequence>
<gene>
    <name evidence="1" type="ORF">AVDCRST_MAG01-01-90</name>
</gene>